<dbReference type="SUPFAM" id="SSF109604">
    <property type="entry name" value="HD-domain/PDEase-like"/>
    <property type="match status" value="1"/>
</dbReference>
<evidence type="ECO:0000313" key="4">
    <source>
        <dbReference type="EMBL" id="KIH46846.1"/>
    </source>
</evidence>
<evidence type="ECO:0000313" key="5">
    <source>
        <dbReference type="Proteomes" id="UP000054047"/>
    </source>
</evidence>
<protein>
    <submittedName>
        <fullName evidence="4">HD domain protein</fullName>
    </submittedName>
</protein>
<feature type="domain" description="HD" evidence="3">
    <location>
        <begin position="1"/>
        <end position="136"/>
    </location>
</feature>
<dbReference type="InterPro" id="IPR039356">
    <property type="entry name" value="YfbR/HDDC2"/>
</dbReference>
<gene>
    <name evidence="4" type="ORF">ANCDUO_23098</name>
</gene>
<dbReference type="AlphaFoldDB" id="A0A0C2FPT1"/>
<evidence type="ECO:0000259" key="3">
    <source>
        <dbReference type="Pfam" id="PF13023"/>
    </source>
</evidence>
<dbReference type="EMBL" id="KN768410">
    <property type="protein sequence ID" value="KIH46846.1"/>
    <property type="molecule type" value="Genomic_DNA"/>
</dbReference>
<dbReference type="InterPro" id="IPR006674">
    <property type="entry name" value="HD_domain"/>
</dbReference>
<keyword evidence="2" id="KW-0378">Hydrolase</keyword>
<reference evidence="4 5" key="1">
    <citation type="submission" date="2013-12" db="EMBL/GenBank/DDBJ databases">
        <title>Draft genome of the parsitic nematode Ancylostoma duodenale.</title>
        <authorList>
            <person name="Mitreva M."/>
        </authorList>
    </citation>
    <scope>NUCLEOTIDE SEQUENCE [LARGE SCALE GENOMIC DNA]</scope>
    <source>
        <strain evidence="4 5">Zhejiang</strain>
    </source>
</reference>
<dbReference type="FunFam" id="1.10.3210.10:FF:000035">
    <property type="entry name" value="HD family hydrolase"/>
    <property type="match status" value="1"/>
</dbReference>
<dbReference type="PANTHER" id="PTHR11845">
    <property type="entry name" value="5'-DEOXYNUCLEOTIDASE HDDC2"/>
    <property type="match status" value="1"/>
</dbReference>
<sequence>MYRMAVLAMSLEGQIEGLDVSRAVFMSLVHDLAEAIVGDITPHCGVSDEEKYERENQASDPLISCTAIQEIASLVPVTVSGNQWVELWREYEAQNTLEAKVVKHLDKFDMIAQAYEYERKYGIDLSQFFESTKTVFTIAPFVTWDAELRKQRDEWLRSNRSVDGYQRE</sequence>
<dbReference type="GO" id="GO:0002953">
    <property type="term" value="F:5'-deoxynucleotidase activity"/>
    <property type="evidence" value="ECO:0007669"/>
    <property type="project" value="InterPro"/>
</dbReference>
<organism evidence="4 5">
    <name type="scientific">Ancylostoma duodenale</name>
    <dbReference type="NCBI Taxonomy" id="51022"/>
    <lineage>
        <taxon>Eukaryota</taxon>
        <taxon>Metazoa</taxon>
        <taxon>Ecdysozoa</taxon>
        <taxon>Nematoda</taxon>
        <taxon>Chromadorea</taxon>
        <taxon>Rhabditida</taxon>
        <taxon>Rhabditina</taxon>
        <taxon>Rhabditomorpha</taxon>
        <taxon>Strongyloidea</taxon>
        <taxon>Ancylostomatidae</taxon>
        <taxon>Ancylostomatinae</taxon>
        <taxon>Ancylostoma</taxon>
    </lineage>
</organism>
<keyword evidence="1" id="KW-0479">Metal-binding</keyword>
<dbReference type="PANTHER" id="PTHR11845:SF13">
    <property type="entry name" value="5'-DEOXYNUCLEOTIDASE HDDC2"/>
    <property type="match status" value="1"/>
</dbReference>
<name>A0A0C2FPT1_9BILA</name>
<evidence type="ECO:0000256" key="2">
    <source>
        <dbReference type="ARBA" id="ARBA00022801"/>
    </source>
</evidence>
<dbReference type="GO" id="GO:0005737">
    <property type="term" value="C:cytoplasm"/>
    <property type="evidence" value="ECO:0007669"/>
    <property type="project" value="TreeGrafter"/>
</dbReference>
<proteinExistence type="predicted"/>
<accession>A0A0C2FPT1</accession>
<dbReference type="OrthoDB" id="10254258at2759"/>
<dbReference type="Pfam" id="PF13023">
    <property type="entry name" value="HD_3"/>
    <property type="match status" value="1"/>
</dbReference>
<dbReference type="Gene3D" id="1.10.3210.10">
    <property type="entry name" value="Hypothetical protein af1432"/>
    <property type="match status" value="1"/>
</dbReference>
<evidence type="ECO:0000256" key="1">
    <source>
        <dbReference type="ARBA" id="ARBA00022723"/>
    </source>
</evidence>
<dbReference type="GO" id="GO:0046872">
    <property type="term" value="F:metal ion binding"/>
    <property type="evidence" value="ECO:0007669"/>
    <property type="project" value="UniProtKB-KW"/>
</dbReference>
<dbReference type="Proteomes" id="UP000054047">
    <property type="component" value="Unassembled WGS sequence"/>
</dbReference>
<keyword evidence="5" id="KW-1185">Reference proteome</keyword>